<feature type="coiled-coil region" evidence="9">
    <location>
        <begin position="159"/>
        <end position="196"/>
    </location>
</feature>
<feature type="transmembrane region" description="Helical" evidence="10">
    <location>
        <begin position="7"/>
        <end position="25"/>
    </location>
</feature>
<comment type="catalytic activity">
    <reaction evidence="1">
        <text>ATP + protein L-histidine = ADP + protein N-phospho-L-histidine.</text>
        <dbReference type="EC" id="2.7.13.3"/>
    </reaction>
</comment>
<evidence type="ECO:0000256" key="5">
    <source>
        <dbReference type="ARBA" id="ARBA00022741"/>
    </source>
</evidence>
<dbReference type="InterPro" id="IPR011712">
    <property type="entry name" value="Sig_transdc_His_kin_sub3_dim/P"/>
</dbReference>
<evidence type="ECO:0000313" key="13">
    <source>
        <dbReference type="EMBL" id="SHE75180.1"/>
    </source>
</evidence>
<dbReference type="InterPro" id="IPR050482">
    <property type="entry name" value="Sensor_HK_TwoCompSys"/>
</dbReference>
<evidence type="ECO:0000313" key="14">
    <source>
        <dbReference type="Proteomes" id="UP000184114"/>
    </source>
</evidence>
<feature type="domain" description="Histidine kinase/HSP90-like ATPase" evidence="11">
    <location>
        <begin position="309"/>
        <end position="387"/>
    </location>
</feature>
<dbReference type="Pfam" id="PF02518">
    <property type="entry name" value="HATPase_c"/>
    <property type="match status" value="1"/>
</dbReference>
<dbReference type="PANTHER" id="PTHR24421:SF10">
    <property type="entry name" value="NITRATE_NITRITE SENSOR PROTEIN NARQ"/>
    <property type="match status" value="1"/>
</dbReference>
<evidence type="ECO:0000256" key="1">
    <source>
        <dbReference type="ARBA" id="ARBA00000085"/>
    </source>
</evidence>
<dbReference type="InterPro" id="IPR003594">
    <property type="entry name" value="HATPase_dom"/>
</dbReference>
<keyword evidence="4" id="KW-0808">Transferase</keyword>
<dbReference type="Gene3D" id="3.30.565.10">
    <property type="entry name" value="Histidine kinase-like ATPase, C-terminal domain"/>
    <property type="match status" value="1"/>
</dbReference>
<keyword evidence="7" id="KW-0067">ATP-binding</keyword>
<dbReference type="RefSeq" id="WP_072975341.1">
    <property type="nucleotide sequence ID" value="NZ_FQTY01000006.1"/>
</dbReference>
<dbReference type="GO" id="GO:0016020">
    <property type="term" value="C:membrane"/>
    <property type="evidence" value="ECO:0007669"/>
    <property type="project" value="InterPro"/>
</dbReference>
<feature type="transmembrane region" description="Helical" evidence="10">
    <location>
        <begin position="106"/>
        <end position="126"/>
    </location>
</feature>
<dbReference type="InterPro" id="IPR036890">
    <property type="entry name" value="HATPase_C_sf"/>
</dbReference>
<keyword evidence="9" id="KW-0175">Coiled coil</keyword>
<keyword evidence="10" id="KW-0472">Membrane</keyword>
<evidence type="ECO:0000256" key="10">
    <source>
        <dbReference type="SAM" id="Phobius"/>
    </source>
</evidence>
<dbReference type="SUPFAM" id="SSF55874">
    <property type="entry name" value="ATPase domain of HSP90 chaperone/DNA topoisomerase II/histidine kinase"/>
    <property type="match status" value="1"/>
</dbReference>
<evidence type="ECO:0000256" key="9">
    <source>
        <dbReference type="SAM" id="Coils"/>
    </source>
</evidence>
<dbReference type="Pfam" id="PF07730">
    <property type="entry name" value="HisKA_3"/>
    <property type="match status" value="1"/>
</dbReference>
<name>A0A1M4W1Z6_9FIRM</name>
<dbReference type="PANTHER" id="PTHR24421">
    <property type="entry name" value="NITRATE/NITRITE SENSOR PROTEIN NARX-RELATED"/>
    <property type="match status" value="1"/>
</dbReference>
<organism evidence="13 14">
    <name type="scientific">Tissierella praeacuta DSM 18095</name>
    <dbReference type="NCBI Taxonomy" id="1123404"/>
    <lineage>
        <taxon>Bacteria</taxon>
        <taxon>Bacillati</taxon>
        <taxon>Bacillota</taxon>
        <taxon>Tissierellia</taxon>
        <taxon>Tissierellales</taxon>
        <taxon>Tissierellaceae</taxon>
        <taxon>Tissierella</taxon>
    </lineage>
</organism>
<sequence length="395" mass="46201">MKKFVKYNRYLYIATCILIGLDIIYKYIDNTILFLTFFSLFTIIVINDYIRMFLFYKNEKQYYLSVFVSMIISSLLTYKVQGYSHIFMFIILYELILYTEGRVSKLFIGLEILIVMVLIILRGVAVGELMTIEFWKKGLFDIIMSYIGLLFYFLTLFTYRTLKKEKREVDRLNKELELSYNRLKEQSEEIEKLTITKERNRVAGEIHDNLGHSLIALNMNLDVIHKIMDKDIAKTKKLINKSQLLVKESIESLRKAVYALKEERNSTLLNSIRKLTDNIESTGKIRIILNINEKVEELLPEYKDIIYISIKEALTNSIKHGRADKININIKLDGDELGVEIIDNGLGCTNLIKGNGLMNIENRLRDFGGEMIYNSGEKQGFNLELIFKMGLYKMY</sequence>
<evidence type="ECO:0000259" key="12">
    <source>
        <dbReference type="Pfam" id="PF07730"/>
    </source>
</evidence>
<evidence type="ECO:0000256" key="4">
    <source>
        <dbReference type="ARBA" id="ARBA00022679"/>
    </source>
</evidence>
<dbReference type="GO" id="GO:0046983">
    <property type="term" value="F:protein dimerization activity"/>
    <property type="evidence" value="ECO:0007669"/>
    <property type="project" value="InterPro"/>
</dbReference>
<dbReference type="EMBL" id="FQTY01000006">
    <property type="protein sequence ID" value="SHE75180.1"/>
    <property type="molecule type" value="Genomic_DNA"/>
</dbReference>
<evidence type="ECO:0000256" key="7">
    <source>
        <dbReference type="ARBA" id="ARBA00022840"/>
    </source>
</evidence>
<dbReference type="CDD" id="cd16917">
    <property type="entry name" value="HATPase_UhpB-NarQ-NarX-like"/>
    <property type="match status" value="1"/>
</dbReference>
<evidence type="ECO:0000256" key="3">
    <source>
        <dbReference type="ARBA" id="ARBA00022553"/>
    </source>
</evidence>
<gene>
    <name evidence="13" type="ORF">SAMN02745784_01673</name>
</gene>
<dbReference type="EC" id="2.7.13.3" evidence="2"/>
<dbReference type="GO" id="GO:0005524">
    <property type="term" value="F:ATP binding"/>
    <property type="evidence" value="ECO:0007669"/>
    <property type="project" value="UniProtKB-KW"/>
</dbReference>
<keyword evidence="14" id="KW-1185">Reference proteome</keyword>
<keyword evidence="10" id="KW-1133">Transmembrane helix</keyword>
<feature type="transmembrane region" description="Helical" evidence="10">
    <location>
        <begin position="62"/>
        <end position="78"/>
    </location>
</feature>
<protein>
    <recommendedName>
        <fullName evidence="2">histidine kinase</fullName>
        <ecNumber evidence="2">2.7.13.3</ecNumber>
    </recommendedName>
</protein>
<keyword evidence="10" id="KW-0812">Transmembrane</keyword>
<feature type="domain" description="Signal transduction histidine kinase subgroup 3 dimerisation and phosphoacceptor" evidence="12">
    <location>
        <begin position="198"/>
        <end position="263"/>
    </location>
</feature>
<dbReference type="AlphaFoldDB" id="A0A1M4W1Z6"/>
<keyword evidence="3" id="KW-0597">Phosphoprotein</keyword>
<dbReference type="GO" id="GO:0000155">
    <property type="term" value="F:phosphorelay sensor kinase activity"/>
    <property type="evidence" value="ECO:0007669"/>
    <property type="project" value="InterPro"/>
</dbReference>
<dbReference type="Proteomes" id="UP000184114">
    <property type="component" value="Unassembled WGS sequence"/>
</dbReference>
<dbReference type="Gene3D" id="1.20.5.1930">
    <property type="match status" value="1"/>
</dbReference>
<feature type="transmembrane region" description="Helical" evidence="10">
    <location>
        <begin position="138"/>
        <end position="159"/>
    </location>
</feature>
<keyword evidence="6 13" id="KW-0418">Kinase</keyword>
<evidence type="ECO:0000256" key="2">
    <source>
        <dbReference type="ARBA" id="ARBA00012438"/>
    </source>
</evidence>
<feature type="transmembrane region" description="Helical" evidence="10">
    <location>
        <begin position="84"/>
        <end position="99"/>
    </location>
</feature>
<reference evidence="14" key="1">
    <citation type="submission" date="2016-11" db="EMBL/GenBank/DDBJ databases">
        <authorList>
            <person name="Varghese N."/>
            <person name="Submissions S."/>
        </authorList>
    </citation>
    <scope>NUCLEOTIDE SEQUENCE [LARGE SCALE GENOMIC DNA]</scope>
    <source>
        <strain evidence="14">DSM 18095</strain>
    </source>
</reference>
<evidence type="ECO:0000256" key="8">
    <source>
        <dbReference type="ARBA" id="ARBA00023012"/>
    </source>
</evidence>
<keyword evidence="5" id="KW-0547">Nucleotide-binding</keyword>
<proteinExistence type="predicted"/>
<accession>A0A1M4W1Z6</accession>
<evidence type="ECO:0000256" key="6">
    <source>
        <dbReference type="ARBA" id="ARBA00022777"/>
    </source>
</evidence>
<dbReference type="GeneID" id="90994352"/>
<keyword evidence="8" id="KW-0902">Two-component regulatory system</keyword>
<feature type="transmembrane region" description="Helical" evidence="10">
    <location>
        <begin position="31"/>
        <end position="50"/>
    </location>
</feature>
<dbReference type="STRING" id="1123404.SAMN02745784_01673"/>
<evidence type="ECO:0000259" key="11">
    <source>
        <dbReference type="Pfam" id="PF02518"/>
    </source>
</evidence>